<dbReference type="InterPro" id="IPR003615">
    <property type="entry name" value="HNH_nuc"/>
</dbReference>
<comment type="caution">
    <text evidence="2">The sequence shown here is derived from an EMBL/GenBank/DDBJ whole genome shotgun (WGS) entry which is preliminary data.</text>
</comment>
<dbReference type="EMBL" id="VGJX01000002">
    <property type="protein sequence ID" value="MBM3273519.1"/>
    <property type="molecule type" value="Genomic_DNA"/>
</dbReference>
<dbReference type="CDD" id="cd00085">
    <property type="entry name" value="HNHc"/>
    <property type="match status" value="1"/>
</dbReference>
<evidence type="ECO:0000256" key="1">
    <source>
        <dbReference type="SAM" id="MobiDB-lite"/>
    </source>
</evidence>
<keyword evidence="2" id="KW-0540">Nuclease</keyword>
<keyword evidence="2" id="KW-0378">Hydrolase</keyword>
<reference evidence="2 3" key="1">
    <citation type="submission" date="2019-03" db="EMBL/GenBank/DDBJ databases">
        <title>Lake Tanganyika Metagenome-Assembled Genomes (MAGs).</title>
        <authorList>
            <person name="Tran P."/>
        </authorList>
    </citation>
    <scope>NUCLEOTIDE SEQUENCE [LARGE SCALE GENOMIC DNA]</scope>
    <source>
        <strain evidence="2">K_DeepCast_65m_m2_236</strain>
    </source>
</reference>
<gene>
    <name evidence="2" type="ORF">FJZ00_00090</name>
</gene>
<accession>A0A937X051</accession>
<feature type="region of interest" description="Disordered" evidence="1">
    <location>
        <begin position="225"/>
        <end position="257"/>
    </location>
</feature>
<evidence type="ECO:0000313" key="2">
    <source>
        <dbReference type="EMBL" id="MBM3273519.1"/>
    </source>
</evidence>
<proteinExistence type="predicted"/>
<dbReference type="GO" id="GO:0004519">
    <property type="term" value="F:endonuclease activity"/>
    <property type="evidence" value="ECO:0007669"/>
    <property type="project" value="UniProtKB-KW"/>
</dbReference>
<evidence type="ECO:0000313" key="3">
    <source>
        <dbReference type="Proteomes" id="UP000703893"/>
    </source>
</evidence>
<keyword evidence="2" id="KW-0255">Endonuclease</keyword>
<dbReference type="AlphaFoldDB" id="A0A937X051"/>
<organism evidence="2 3">
    <name type="scientific">Candidatus Tanganyikabacteria bacterium</name>
    <dbReference type="NCBI Taxonomy" id="2961651"/>
    <lineage>
        <taxon>Bacteria</taxon>
        <taxon>Bacillati</taxon>
        <taxon>Candidatus Sericytochromatia</taxon>
        <taxon>Candidatus Tanganyikabacteria</taxon>
    </lineage>
</organism>
<sequence length="438" mass="47419">MQVKELLALGRLFGRRCLQAKWAFLAILPEIDKRQAFRKEGSTSITEYAAKGGVSHRDVMEVLLLYRKIGQYWALWRLLAMGAVGLSKLQRISPWVSDENAAWWAEQLVKCTRAQLDGLIARLRALKAAEQTGIPVQDAPGCKILIEASVESPGLSSLMGPVTSPESVEHVGPQEESGVVGIKIFMSRYGSKALHDLHELVELAEGPISLGKLIERLVTDALGRASVSGGGSGSAGDPRDPDQSSRASGDQKPGGAGLPVRRLMQVVYRNLDTGASWIPSADGPLPLESAPPAERERIEEAPPVYFGELRARAIAAKIRHARSIAAKTKAGEPLASDDGRHIPVAIEVYLVARSGGFCEIKRCPRRVEHIHHCDAYAEHHVHDPDRMLAICSKCHDEIHGELVVPDKADPRVLIPVVPGSSVERSRVGEAVLAVKAAV</sequence>
<dbReference type="Proteomes" id="UP000703893">
    <property type="component" value="Unassembled WGS sequence"/>
</dbReference>
<name>A0A937X051_9BACT</name>
<protein>
    <submittedName>
        <fullName evidence="2">HNH endonuclease</fullName>
    </submittedName>
</protein>